<dbReference type="AlphaFoldDB" id="A0A2H3JH00"/>
<dbReference type="OrthoDB" id="5593818at2759"/>
<evidence type="ECO:0000313" key="2">
    <source>
        <dbReference type="EMBL" id="PCH41161.1"/>
    </source>
</evidence>
<dbReference type="Proteomes" id="UP000218811">
    <property type="component" value="Unassembled WGS sequence"/>
</dbReference>
<accession>A0A2H3JH00</accession>
<protein>
    <recommendedName>
        <fullName evidence="4">Caffeine-induced death protein 2</fullName>
    </recommendedName>
</protein>
<dbReference type="PANTHER" id="PTHR31905:SF2">
    <property type="entry name" value="PROTEIN MIX23"/>
    <property type="match status" value="1"/>
</dbReference>
<gene>
    <name evidence="2" type="ORF">WOLCODRAFT_137225</name>
</gene>
<evidence type="ECO:0000256" key="1">
    <source>
        <dbReference type="ARBA" id="ARBA00024204"/>
    </source>
</evidence>
<dbReference type="OMA" id="CRYFEPP"/>
<dbReference type="Pfam" id="PF09774">
    <property type="entry name" value="MIX23"/>
    <property type="match status" value="1"/>
</dbReference>
<sequence length="188" mass="21768">MTAQSPPLGSLALQAPSLTPKTVHVNPSTCHDLSLFKDLLKEYRRLDDTITMRLNRTTAQFRDRDRLGTGGKGNIEEQACAQMWRELVANWKRRTEIVDYCVGVVDQSMEEKRQSLSSKEHDAASQRRTQGALFAEEVKRNQVRNELAVEQIIRQRSLDAFKSRCKYFEPPFSEAELRKWWDIAQGRR</sequence>
<dbReference type="EMBL" id="KB468113">
    <property type="protein sequence ID" value="PCH41161.1"/>
    <property type="molecule type" value="Genomic_DNA"/>
</dbReference>
<organism evidence="2 3">
    <name type="scientific">Wolfiporia cocos (strain MD-104)</name>
    <name type="common">Brown rot fungus</name>
    <dbReference type="NCBI Taxonomy" id="742152"/>
    <lineage>
        <taxon>Eukaryota</taxon>
        <taxon>Fungi</taxon>
        <taxon>Dikarya</taxon>
        <taxon>Basidiomycota</taxon>
        <taxon>Agaricomycotina</taxon>
        <taxon>Agaricomycetes</taxon>
        <taxon>Polyporales</taxon>
        <taxon>Phaeolaceae</taxon>
        <taxon>Wolfiporia</taxon>
    </lineage>
</organism>
<proteinExistence type="inferred from homology"/>
<keyword evidence="3" id="KW-1185">Reference proteome</keyword>
<name>A0A2H3JH00_WOLCO</name>
<reference evidence="2 3" key="1">
    <citation type="journal article" date="2012" name="Science">
        <title>The Paleozoic origin of enzymatic lignin decomposition reconstructed from 31 fungal genomes.</title>
        <authorList>
            <person name="Floudas D."/>
            <person name="Binder M."/>
            <person name="Riley R."/>
            <person name="Barry K."/>
            <person name="Blanchette R.A."/>
            <person name="Henrissat B."/>
            <person name="Martinez A.T."/>
            <person name="Otillar R."/>
            <person name="Spatafora J.W."/>
            <person name="Yadav J.S."/>
            <person name="Aerts A."/>
            <person name="Benoit I."/>
            <person name="Boyd A."/>
            <person name="Carlson A."/>
            <person name="Copeland A."/>
            <person name="Coutinho P.M."/>
            <person name="de Vries R.P."/>
            <person name="Ferreira P."/>
            <person name="Findley K."/>
            <person name="Foster B."/>
            <person name="Gaskell J."/>
            <person name="Glotzer D."/>
            <person name="Gorecki P."/>
            <person name="Heitman J."/>
            <person name="Hesse C."/>
            <person name="Hori C."/>
            <person name="Igarashi K."/>
            <person name="Jurgens J.A."/>
            <person name="Kallen N."/>
            <person name="Kersten P."/>
            <person name="Kohler A."/>
            <person name="Kuees U."/>
            <person name="Kumar T.K.A."/>
            <person name="Kuo A."/>
            <person name="LaButti K."/>
            <person name="Larrondo L.F."/>
            <person name="Lindquist E."/>
            <person name="Ling A."/>
            <person name="Lombard V."/>
            <person name="Lucas S."/>
            <person name="Lundell T."/>
            <person name="Martin R."/>
            <person name="McLaughlin D.J."/>
            <person name="Morgenstern I."/>
            <person name="Morin E."/>
            <person name="Murat C."/>
            <person name="Nagy L.G."/>
            <person name="Nolan M."/>
            <person name="Ohm R.A."/>
            <person name="Patyshakuliyeva A."/>
            <person name="Rokas A."/>
            <person name="Ruiz-Duenas F.J."/>
            <person name="Sabat G."/>
            <person name="Salamov A."/>
            <person name="Samejima M."/>
            <person name="Schmutz J."/>
            <person name="Slot J.C."/>
            <person name="St John F."/>
            <person name="Stenlid J."/>
            <person name="Sun H."/>
            <person name="Sun S."/>
            <person name="Syed K."/>
            <person name="Tsang A."/>
            <person name="Wiebenga A."/>
            <person name="Young D."/>
            <person name="Pisabarro A."/>
            <person name="Eastwood D.C."/>
            <person name="Martin F."/>
            <person name="Cullen D."/>
            <person name="Grigoriev I.V."/>
            <person name="Hibbett D.S."/>
        </authorList>
    </citation>
    <scope>NUCLEOTIDE SEQUENCE [LARGE SCALE GENOMIC DNA]</scope>
    <source>
        <strain evidence="2 3">MD-104</strain>
    </source>
</reference>
<evidence type="ECO:0008006" key="4">
    <source>
        <dbReference type="Google" id="ProtNLM"/>
    </source>
</evidence>
<dbReference type="InterPro" id="IPR019171">
    <property type="entry name" value="MIX23"/>
</dbReference>
<evidence type="ECO:0000313" key="3">
    <source>
        <dbReference type="Proteomes" id="UP000218811"/>
    </source>
</evidence>
<dbReference type="GO" id="GO:0005758">
    <property type="term" value="C:mitochondrial intermembrane space"/>
    <property type="evidence" value="ECO:0007669"/>
    <property type="project" value="InterPro"/>
</dbReference>
<dbReference type="PANTHER" id="PTHR31905">
    <property type="entry name" value="COILED-COIL DOMAIN-CONTAINING PROTEIN 58"/>
    <property type="match status" value="1"/>
</dbReference>
<dbReference type="STRING" id="742152.A0A2H3JH00"/>
<comment type="similarity">
    <text evidence="1">Belongs to the MIX23 family.</text>
</comment>